<dbReference type="CDD" id="cd14014">
    <property type="entry name" value="STKc_PknB_like"/>
    <property type="match status" value="1"/>
</dbReference>
<dbReference type="SUPFAM" id="SSF56112">
    <property type="entry name" value="Protein kinase-like (PK-like)"/>
    <property type="match status" value="1"/>
</dbReference>
<dbReference type="InterPro" id="IPR003018">
    <property type="entry name" value="GAF"/>
</dbReference>
<sequence length="457" mass="49422">MLLQGRYQVQELLGRGGAAAVYRATDEVLDRDVAVKIFDANALDETDTARQLYEVKVLARLSHHGLVTLLDAGLGSSDNDPPHVFLVMELVEGADLTKRLAGGALPPVETANIGYDIAEALGYIHSRGVVHRDVKPANILMVRYGDDDTRPRAKLTDFGIAQLSDLGAGVDIGDLPRSTAGTAAYISPEQGNGDPVSPSSDVYSLGLVLLECLTGEVAFPGDPVQTLVARFVSDPAIPPMVGAQWRELICAMTARNPENRPPLRDVILKLRRIAFEQLERTGSAEPQIISDDDEAGRMEAVRRFEILDTPADGAFDRITSLAARLLKAPIAIVSIVDHDRIWFKSHHGLDLEQIDRDPGLCASAILHDEPWVVGDARVDPRTLANPLVAGEFGLQFYAGVPLTTSDGFALGTLCVLDFEPRTVSTDDIANLEDLAAMVMGQLELRLESRRAQQAVTA</sequence>
<dbReference type="InterPro" id="IPR011009">
    <property type="entry name" value="Kinase-like_dom_sf"/>
</dbReference>
<dbReference type="Proteomes" id="UP001589896">
    <property type="component" value="Unassembled WGS sequence"/>
</dbReference>
<accession>A0ABV6RM42</accession>
<dbReference type="Gene3D" id="1.10.510.10">
    <property type="entry name" value="Transferase(Phosphotransferase) domain 1"/>
    <property type="match status" value="1"/>
</dbReference>
<dbReference type="PROSITE" id="PS00108">
    <property type="entry name" value="PROTEIN_KINASE_ST"/>
    <property type="match status" value="1"/>
</dbReference>
<protein>
    <submittedName>
        <fullName evidence="2">Protein kinase</fullName>
    </submittedName>
</protein>
<comment type="caution">
    <text evidence="2">The sequence shown here is derived from an EMBL/GenBank/DDBJ whole genome shotgun (WGS) entry which is preliminary data.</text>
</comment>
<reference evidence="2 3" key="1">
    <citation type="submission" date="2024-09" db="EMBL/GenBank/DDBJ databases">
        <authorList>
            <person name="Sun Q."/>
            <person name="Mori K."/>
        </authorList>
    </citation>
    <scope>NUCLEOTIDE SEQUENCE [LARGE SCALE GENOMIC DNA]</scope>
    <source>
        <strain evidence="2 3">KCTC 23076</strain>
    </source>
</reference>
<keyword evidence="2" id="KW-0418">Kinase</keyword>
<dbReference type="InterPro" id="IPR000719">
    <property type="entry name" value="Prot_kinase_dom"/>
</dbReference>
<evidence type="ECO:0000313" key="3">
    <source>
        <dbReference type="Proteomes" id="UP001589896"/>
    </source>
</evidence>
<dbReference type="InterPro" id="IPR029016">
    <property type="entry name" value="GAF-like_dom_sf"/>
</dbReference>
<dbReference type="RefSeq" id="WP_386667568.1">
    <property type="nucleotide sequence ID" value="NZ_JBHLTG010000002.1"/>
</dbReference>
<dbReference type="EMBL" id="JBHLTG010000002">
    <property type="protein sequence ID" value="MFC0678052.1"/>
    <property type="molecule type" value="Genomic_DNA"/>
</dbReference>
<keyword evidence="2" id="KW-0808">Transferase</keyword>
<organism evidence="2 3">
    <name type="scientific">Lysobacter korlensis</name>
    <dbReference type="NCBI Taxonomy" id="553636"/>
    <lineage>
        <taxon>Bacteria</taxon>
        <taxon>Pseudomonadati</taxon>
        <taxon>Pseudomonadota</taxon>
        <taxon>Gammaproteobacteria</taxon>
        <taxon>Lysobacterales</taxon>
        <taxon>Lysobacteraceae</taxon>
        <taxon>Lysobacter</taxon>
    </lineage>
</organism>
<gene>
    <name evidence="2" type="ORF">ACFFGH_09375</name>
</gene>
<dbReference type="SMART" id="SM00220">
    <property type="entry name" value="S_TKc"/>
    <property type="match status" value="1"/>
</dbReference>
<dbReference type="PROSITE" id="PS50011">
    <property type="entry name" value="PROTEIN_KINASE_DOM"/>
    <property type="match status" value="1"/>
</dbReference>
<dbReference type="Pfam" id="PF00069">
    <property type="entry name" value="Pkinase"/>
    <property type="match status" value="1"/>
</dbReference>
<dbReference type="PANTHER" id="PTHR43102">
    <property type="entry name" value="SLR1143 PROTEIN"/>
    <property type="match status" value="1"/>
</dbReference>
<dbReference type="Gene3D" id="3.30.200.20">
    <property type="entry name" value="Phosphorylase Kinase, domain 1"/>
    <property type="match status" value="1"/>
</dbReference>
<feature type="domain" description="Protein kinase" evidence="1">
    <location>
        <begin position="7"/>
        <end position="275"/>
    </location>
</feature>
<dbReference type="SMART" id="SM00065">
    <property type="entry name" value="GAF"/>
    <property type="match status" value="1"/>
</dbReference>
<dbReference type="Pfam" id="PF01590">
    <property type="entry name" value="GAF"/>
    <property type="match status" value="1"/>
</dbReference>
<proteinExistence type="predicted"/>
<dbReference type="SUPFAM" id="SSF55781">
    <property type="entry name" value="GAF domain-like"/>
    <property type="match status" value="1"/>
</dbReference>
<name>A0ABV6RM42_9GAMM</name>
<evidence type="ECO:0000313" key="2">
    <source>
        <dbReference type="EMBL" id="MFC0678052.1"/>
    </source>
</evidence>
<dbReference type="PANTHER" id="PTHR43102:SF2">
    <property type="entry name" value="GAF DOMAIN-CONTAINING PROTEIN"/>
    <property type="match status" value="1"/>
</dbReference>
<dbReference type="Gene3D" id="3.30.450.40">
    <property type="match status" value="1"/>
</dbReference>
<evidence type="ECO:0000259" key="1">
    <source>
        <dbReference type="PROSITE" id="PS50011"/>
    </source>
</evidence>
<dbReference type="InterPro" id="IPR008271">
    <property type="entry name" value="Ser/Thr_kinase_AS"/>
</dbReference>
<dbReference type="GO" id="GO:0016301">
    <property type="term" value="F:kinase activity"/>
    <property type="evidence" value="ECO:0007669"/>
    <property type="project" value="UniProtKB-KW"/>
</dbReference>
<keyword evidence="3" id="KW-1185">Reference proteome</keyword>